<proteinExistence type="predicted"/>
<evidence type="ECO:0000313" key="1">
    <source>
        <dbReference type="EMBL" id="KAK9693114.1"/>
    </source>
</evidence>
<sequence length="208" mass="23736">MPETEVTTKQVKPETEVTTKQVKNSTYPITWYTEELQQMNNLLNTVAIISEARKGDESATLYRQLKKDYARKVTQEKQRATTRYIQNAENKMKAIWSVINKCSSKSATSKDISDSLDCESINKYFSLIGEETIAMIDGPNQHPIDLMQSGYQQTEHSIFMAPVTQEEVCQIIKGLYNKTSRDVYGVSVHLLRYVGDVLISPLVILFIR</sequence>
<dbReference type="Proteomes" id="UP001458880">
    <property type="component" value="Unassembled WGS sequence"/>
</dbReference>
<dbReference type="AlphaFoldDB" id="A0AAW1ITZ8"/>
<accession>A0AAW1ITZ8</accession>
<comment type="caution">
    <text evidence="1">The sequence shown here is derived from an EMBL/GenBank/DDBJ whole genome shotgun (WGS) entry which is preliminary data.</text>
</comment>
<protein>
    <submittedName>
        <fullName evidence="1">Uncharacterized protein</fullName>
    </submittedName>
</protein>
<keyword evidence="2" id="KW-1185">Reference proteome</keyword>
<evidence type="ECO:0000313" key="2">
    <source>
        <dbReference type="Proteomes" id="UP001458880"/>
    </source>
</evidence>
<organism evidence="1 2">
    <name type="scientific">Popillia japonica</name>
    <name type="common">Japanese beetle</name>
    <dbReference type="NCBI Taxonomy" id="7064"/>
    <lineage>
        <taxon>Eukaryota</taxon>
        <taxon>Metazoa</taxon>
        <taxon>Ecdysozoa</taxon>
        <taxon>Arthropoda</taxon>
        <taxon>Hexapoda</taxon>
        <taxon>Insecta</taxon>
        <taxon>Pterygota</taxon>
        <taxon>Neoptera</taxon>
        <taxon>Endopterygota</taxon>
        <taxon>Coleoptera</taxon>
        <taxon>Polyphaga</taxon>
        <taxon>Scarabaeiformia</taxon>
        <taxon>Scarabaeidae</taxon>
        <taxon>Rutelinae</taxon>
        <taxon>Popillia</taxon>
    </lineage>
</organism>
<gene>
    <name evidence="1" type="ORF">QE152_g34430</name>
</gene>
<dbReference type="EMBL" id="JASPKY010000553">
    <property type="protein sequence ID" value="KAK9693114.1"/>
    <property type="molecule type" value="Genomic_DNA"/>
</dbReference>
<name>A0AAW1ITZ8_POPJA</name>
<reference evidence="1 2" key="1">
    <citation type="journal article" date="2024" name="BMC Genomics">
        <title>De novo assembly and annotation of Popillia japonica's genome with initial clues to its potential as an invasive pest.</title>
        <authorList>
            <person name="Cucini C."/>
            <person name="Boschi S."/>
            <person name="Funari R."/>
            <person name="Cardaioli E."/>
            <person name="Iannotti N."/>
            <person name="Marturano G."/>
            <person name="Paoli F."/>
            <person name="Bruttini M."/>
            <person name="Carapelli A."/>
            <person name="Frati F."/>
            <person name="Nardi F."/>
        </authorList>
    </citation>
    <scope>NUCLEOTIDE SEQUENCE [LARGE SCALE GENOMIC DNA]</scope>
    <source>
        <strain evidence="1">DMR45628</strain>
    </source>
</reference>